<proteinExistence type="predicted"/>
<dbReference type="AlphaFoldDB" id="A0A0F9FV26"/>
<feature type="non-terminal residue" evidence="1">
    <location>
        <position position="1"/>
    </location>
</feature>
<reference evidence="1" key="1">
    <citation type="journal article" date="2015" name="Nature">
        <title>Complex archaea that bridge the gap between prokaryotes and eukaryotes.</title>
        <authorList>
            <person name="Spang A."/>
            <person name="Saw J.H."/>
            <person name="Jorgensen S.L."/>
            <person name="Zaremba-Niedzwiedzka K."/>
            <person name="Martijn J."/>
            <person name="Lind A.E."/>
            <person name="van Eijk R."/>
            <person name="Schleper C."/>
            <person name="Guy L."/>
            <person name="Ettema T.J."/>
        </authorList>
    </citation>
    <scope>NUCLEOTIDE SEQUENCE</scope>
</reference>
<comment type="caution">
    <text evidence="1">The sequence shown here is derived from an EMBL/GenBank/DDBJ whole genome shotgun (WGS) entry which is preliminary data.</text>
</comment>
<dbReference type="EMBL" id="LAZR01022352">
    <property type="protein sequence ID" value="KKL82161.1"/>
    <property type="molecule type" value="Genomic_DNA"/>
</dbReference>
<organism evidence="1">
    <name type="scientific">marine sediment metagenome</name>
    <dbReference type="NCBI Taxonomy" id="412755"/>
    <lineage>
        <taxon>unclassified sequences</taxon>
        <taxon>metagenomes</taxon>
        <taxon>ecological metagenomes</taxon>
    </lineage>
</organism>
<accession>A0A0F9FV26</accession>
<sequence>LFIRSNYPTNYYIDSNLQHDTLTLKELMKLRKEFINSIGGYTGSQNKNNGEY</sequence>
<protein>
    <submittedName>
        <fullName evidence="1">Uncharacterized protein</fullName>
    </submittedName>
</protein>
<gene>
    <name evidence="1" type="ORF">LCGC14_1987570</name>
</gene>
<evidence type="ECO:0000313" key="1">
    <source>
        <dbReference type="EMBL" id="KKL82161.1"/>
    </source>
</evidence>
<name>A0A0F9FV26_9ZZZZ</name>